<dbReference type="InterPro" id="IPR011990">
    <property type="entry name" value="TPR-like_helical_dom_sf"/>
</dbReference>
<keyword evidence="2" id="KW-0805">Transcription regulation</keyword>
<dbReference type="GO" id="GO:0000160">
    <property type="term" value="P:phosphorelay signal transduction system"/>
    <property type="evidence" value="ECO:0007669"/>
    <property type="project" value="InterPro"/>
</dbReference>
<evidence type="ECO:0000256" key="5">
    <source>
        <dbReference type="PROSITE-ProRule" id="PRU01091"/>
    </source>
</evidence>
<dbReference type="Gene3D" id="1.10.10.10">
    <property type="entry name" value="Winged helix-like DNA-binding domain superfamily/Winged helix DNA-binding domain"/>
    <property type="match status" value="1"/>
</dbReference>
<feature type="DNA-binding region" description="OmpR/PhoB-type" evidence="5">
    <location>
        <begin position="1"/>
        <end position="79"/>
    </location>
</feature>
<accession>A0A8J3FL02</accession>
<reference evidence="7" key="1">
    <citation type="journal article" date="2014" name="Int. J. Syst. Evol. Microbiol.">
        <title>Complete genome sequence of Corynebacterium casei LMG S-19264T (=DSM 44701T), isolated from a smear-ripened cheese.</title>
        <authorList>
            <consortium name="US DOE Joint Genome Institute (JGI-PGF)"/>
            <person name="Walter F."/>
            <person name="Albersmeier A."/>
            <person name="Kalinowski J."/>
            <person name="Ruckert C."/>
        </authorList>
    </citation>
    <scope>NUCLEOTIDE SEQUENCE</scope>
    <source>
        <strain evidence="7">CGMCC 4.7299</strain>
    </source>
</reference>
<dbReference type="Pfam" id="PF03704">
    <property type="entry name" value="BTAD"/>
    <property type="match status" value="1"/>
</dbReference>
<dbReference type="InterPro" id="IPR051677">
    <property type="entry name" value="AfsR-DnrI-RedD_regulator"/>
</dbReference>
<evidence type="ECO:0000256" key="3">
    <source>
        <dbReference type="ARBA" id="ARBA00023125"/>
    </source>
</evidence>
<dbReference type="AlphaFoldDB" id="A0A8J3FL02"/>
<keyword evidence="4" id="KW-0804">Transcription</keyword>
<dbReference type="GO" id="GO:0006355">
    <property type="term" value="P:regulation of DNA-templated transcription"/>
    <property type="evidence" value="ECO:0007669"/>
    <property type="project" value="InterPro"/>
</dbReference>
<gene>
    <name evidence="7" type="ORF">GCM10012284_06860</name>
</gene>
<comment type="similarity">
    <text evidence="1">Belongs to the AfsR/DnrI/RedD regulatory family.</text>
</comment>
<dbReference type="SMART" id="SM01043">
    <property type="entry name" value="BTAD"/>
    <property type="match status" value="1"/>
</dbReference>
<evidence type="ECO:0000313" key="7">
    <source>
        <dbReference type="EMBL" id="GGK75498.1"/>
    </source>
</evidence>
<dbReference type="Gene3D" id="1.25.40.10">
    <property type="entry name" value="Tetratricopeptide repeat domain"/>
    <property type="match status" value="1"/>
</dbReference>
<dbReference type="SUPFAM" id="SSF48452">
    <property type="entry name" value="TPR-like"/>
    <property type="match status" value="1"/>
</dbReference>
<evidence type="ECO:0000313" key="8">
    <source>
        <dbReference type="Proteomes" id="UP000656042"/>
    </source>
</evidence>
<dbReference type="EMBL" id="BMMX01000001">
    <property type="protein sequence ID" value="GGK75498.1"/>
    <property type="molecule type" value="Genomic_DNA"/>
</dbReference>
<proteinExistence type="inferred from homology"/>
<comment type="caution">
    <text evidence="7">The sequence shown here is derived from an EMBL/GenBank/DDBJ whole genome shotgun (WGS) entry which is preliminary data.</text>
</comment>
<dbReference type="InterPro" id="IPR005158">
    <property type="entry name" value="BTAD"/>
</dbReference>
<dbReference type="GO" id="GO:0003677">
    <property type="term" value="F:DNA binding"/>
    <property type="evidence" value="ECO:0007669"/>
    <property type="project" value="UniProtKB-UniRule"/>
</dbReference>
<keyword evidence="8" id="KW-1185">Reference proteome</keyword>
<dbReference type="SUPFAM" id="SSF46894">
    <property type="entry name" value="C-terminal effector domain of the bipartite response regulators"/>
    <property type="match status" value="1"/>
</dbReference>
<evidence type="ECO:0000256" key="1">
    <source>
        <dbReference type="ARBA" id="ARBA00005820"/>
    </source>
</evidence>
<reference evidence="7" key="2">
    <citation type="submission" date="2020-09" db="EMBL/GenBank/DDBJ databases">
        <authorList>
            <person name="Sun Q."/>
            <person name="Zhou Y."/>
        </authorList>
    </citation>
    <scope>NUCLEOTIDE SEQUENCE</scope>
    <source>
        <strain evidence="7">CGMCC 4.7299</strain>
    </source>
</reference>
<evidence type="ECO:0000256" key="4">
    <source>
        <dbReference type="ARBA" id="ARBA00023163"/>
    </source>
</evidence>
<sequence length="243" mass="26794">MDGRFVNPGSPKQQLLLSALLADPGRPVGTSELIHRIWGQEPPPTARSALYTYIAQLRLALSGRELTLVRQSSGYRIVVDPDRVDLHRFHSLLDGARHATSEDGALDLLTAAAGLHHGTPFEGLHSPWVDALRATIDAERRWMTIQRSEILMRCGRPTEVLPELAEAVAAEPLDESLAEHLMVALHLSGQRAAALRHYHVVRSALIDELGVDPGVSLRYVYRDLLRDEYASALARWCAAPARG</sequence>
<protein>
    <recommendedName>
        <fullName evidence="6">OmpR/PhoB-type domain-containing protein</fullName>
    </recommendedName>
</protein>
<dbReference type="Proteomes" id="UP000656042">
    <property type="component" value="Unassembled WGS sequence"/>
</dbReference>
<evidence type="ECO:0000256" key="2">
    <source>
        <dbReference type="ARBA" id="ARBA00023015"/>
    </source>
</evidence>
<keyword evidence="3 5" id="KW-0238">DNA-binding</keyword>
<dbReference type="SMART" id="SM00862">
    <property type="entry name" value="Trans_reg_C"/>
    <property type="match status" value="1"/>
</dbReference>
<dbReference type="InterPro" id="IPR036388">
    <property type="entry name" value="WH-like_DNA-bd_sf"/>
</dbReference>
<organism evidence="7 8">
    <name type="scientific">Mangrovihabitans endophyticus</name>
    <dbReference type="NCBI Taxonomy" id="1751298"/>
    <lineage>
        <taxon>Bacteria</taxon>
        <taxon>Bacillati</taxon>
        <taxon>Actinomycetota</taxon>
        <taxon>Actinomycetes</taxon>
        <taxon>Micromonosporales</taxon>
        <taxon>Micromonosporaceae</taxon>
        <taxon>Mangrovihabitans</taxon>
    </lineage>
</organism>
<name>A0A8J3FL02_9ACTN</name>
<dbReference type="CDD" id="cd15831">
    <property type="entry name" value="BTAD"/>
    <property type="match status" value="1"/>
</dbReference>
<dbReference type="PANTHER" id="PTHR35807:SF1">
    <property type="entry name" value="TRANSCRIPTIONAL REGULATOR REDD"/>
    <property type="match status" value="1"/>
</dbReference>
<evidence type="ECO:0000259" key="6">
    <source>
        <dbReference type="PROSITE" id="PS51755"/>
    </source>
</evidence>
<dbReference type="InterPro" id="IPR016032">
    <property type="entry name" value="Sig_transdc_resp-reg_C-effctor"/>
</dbReference>
<dbReference type="Pfam" id="PF00486">
    <property type="entry name" value="Trans_reg_C"/>
    <property type="match status" value="1"/>
</dbReference>
<dbReference type="PANTHER" id="PTHR35807">
    <property type="entry name" value="TRANSCRIPTIONAL REGULATOR REDD-RELATED"/>
    <property type="match status" value="1"/>
</dbReference>
<feature type="domain" description="OmpR/PhoB-type" evidence="6">
    <location>
        <begin position="1"/>
        <end position="79"/>
    </location>
</feature>
<dbReference type="PROSITE" id="PS51755">
    <property type="entry name" value="OMPR_PHOB"/>
    <property type="match status" value="1"/>
</dbReference>
<dbReference type="InterPro" id="IPR001867">
    <property type="entry name" value="OmpR/PhoB-type_DNA-bd"/>
</dbReference>